<reference evidence="5" key="1">
    <citation type="journal article" date="2014" name="Int. J. Syst. Evol. Microbiol.">
        <title>Complete genome sequence of Corynebacterium casei LMG S-19264T (=DSM 44701T), isolated from a smear-ripened cheese.</title>
        <authorList>
            <consortium name="US DOE Joint Genome Institute (JGI-PGF)"/>
            <person name="Walter F."/>
            <person name="Albersmeier A."/>
            <person name="Kalinowski J."/>
            <person name="Ruckert C."/>
        </authorList>
    </citation>
    <scope>NUCLEOTIDE SEQUENCE</scope>
    <source>
        <strain evidence="5">JCM 30078</strain>
    </source>
</reference>
<dbReference type="PANTHER" id="PTHR34698">
    <property type="entry name" value="5-OXOPROLINASE SUBUNIT B"/>
    <property type="match status" value="1"/>
</dbReference>
<evidence type="ECO:0000256" key="1">
    <source>
        <dbReference type="ARBA" id="ARBA00022741"/>
    </source>
</evidence>
<dbReference type="InterPro" id="IPR029000">
    <property type="entry name" value="Cyclophilin-like_dom_sf"/>
</dbReference>
<dbReference type="RefSeq" id="WP_188984882.1">
    <property type="nucleotide sequence ID" value="NZ_BMPO01000008.1"/>
</dbReference>
<proteinExistence type="predicted"/>
<dbReference type="Pfam" id="PF02682">
    <property type="entry name" value="CT_C_D"/>
    <property type="match status" value="1"/>
</dbReference>
<keyword evidence="2 5" id="KW-0378">Hydrolase</keyword>
<keyword evidence="1" id="KW-0547">Nucleotide-binding</keyword>
<protein>
    <submittedName>
        <fullName evidence="5">Allophanate hydrolase</fullName>
    </submittedName>
</protein>
<dbReference type="Gene3D" id="3.30.1360.40">
    <property type="match status" value="1"/>
</dbReference>
<reference evidence="5" key="2">
    <citation type="submission" date="2020-09" db="EMBL/GenBank/DDBJ databases">
        <authorList>
            <person name="Sun Q."/>
            <person name="Ohkuma M."/>
        </authorList>
    </citation>
    <scope>NUCLEOTIDE SEQUENCE</scope>
    <source>
        <strain evidence="5">JCM 30078</strain>
    </source>
</reference>
<feature type="domain" description="Carboxyltransferase" evidence="4">
    <location>
        <begin position="19"/>
        <end position="232"/>
    </location>
</feature>
<dbReference type="GO" id="GO:0016787">
    <property type="term" value="F:hydrolase activity"/>
    <property type="evidence" value="ECO:0007669"/>
    <property type="project" value="UniProtKB-KW"/>
</dbReference>
<dbReference type="EMBL" id="BMPO01000008">
    <property type="protein sequence ID" value="GGK05473.1"/>
    <property type="molecule type" value="Genomic_DNA"/>
</dbReference>
<dbReference type="PANTHER" id="PTHR34698:SF2">
    <property type="entry name" value="5-OXOPROLINASE SUBUNIT B"/>
    <property type="match status" value="1"/>
</dbReference>
<evidence type="ECO:0000259" key="4">
    <source>
        <dbReference type="SMART" id="SM00796"/>
    </source>
</evidence>
<evidence type="ECO:0000256" key="2">
    <source>
        <dbReference type="ARBA" id="ARBA00022801"/>
    </source>
</evidence>
<dbReference type="Gene3D" id="2.40.100.10">
    <property type="entry name" value="Cyclophilin-like"/>
    <property type="match status" value="1"/>
</dbReference>
<organism evidence="5 6">
    <name type="scientific">Pseudomonas matsuisoli</name>
    <dbReference type="NCBI Taxonomy" id="1515666"/>
    <lineage>
        <taxon>Bacteria</taxon>
        <taxon>Pseudomonadati</taxon>
        <taxon>Pseudomonadota</taxon>
        <taxon>Gammaproteobacteria</taxon>
        <taxon>Pseudomonadales</taxon>
        <taxon>Pseudomonadaceae</taxon>
        <taxon>Pseudomonas</taxon>
    </lineage>
</organism>
<dbReference type="GO" id="GO:0005524">
    <property type="term" value="F:ATP binding"/>
    <property type="evidence" value="ECO:0007669"/>
    <property type="project" value="UniProtKB-KW"/>
</dbReference>
<evidence type="ECO:0000313" key="5">
    <source>
        <dbReference type="EMBL" id="GGK05473.1"/>
    </source>
</evidence>
<dbReference type="SMART" id="SM00796">
    <property type="entry name" value="AHS1"/>
    <property type="match status" value="1"/>
</dbReference>
<gene>
    <name evidence="5" type="ORF">GCM10009304_34470</name>
</gene>
<evidence type="ECO:0000256" key="3">
    <source>
        <dbReference type="ARBA" id="ARBA00022840"/>
    </source>
</evidence>
<name>A0A917V0V8_9PSED</name>
<keyword evidence="3" id="KW-0067">ATP-binding</keyword>
<accession>A0A917V0V8</accession>
<dbReference type="InterPro" id="IPR010016">
    <property type="entry name" value="PxpB"/>
</dbReference>
<dbReference type="NCBIfam" id="TIGR00370">
    <property type="entry name" value="5-oxoprolinase subunit PxpB"/>
    <property type="match status" value="1"/>
</dbReference>
<comment type="caution">
    <text evidence="5">The sequence shown here is derived from an EMBL/GenBank/DDBJ whole genome shotgun (WGS) entry which is preliminary data.</text>
</comment>
<keyword evidence="6" id="KW-1185">Reference proteome</keyword>
<dbReference type="SUPFAM" id="SSF50891">
    <property type="entry name" value="Cyclophilin-like"/>
    <property type="match status" value="1"/>
</dbReference>
<dbReference type="Proteomes" id="UP000635983">
    <property type="component" value="Unassembled WGS sequence"/>
</dbReference>
<dbReference type="SUPFAM" id="SSF160467">
    <property type="entry name" value="PH0987 N-terminal domain-like"/>
    <property type="match status" value="1"/>
</dbReference>
<dbReference type="AlphaFoldDB" id="A0A917V0V8"/>
<evidence type="ECO:0000313" key="6">
    <source>
        <dbReference type="Proteomes" id="UP000635983"/>
    </source>
</evidence>
<sequence length="256" mass="27204">MGQPLAIESLVNVPSPDAWRIVPSGDTCLIIQVAETFSLDANRRAAAIARQIEARRAQGVLVGITDVVPGMISVGVHYWPDAVPSTSGELPYRSLTRQLDEVLRTSSSDTAIGAAREIDIPVCYGGEFGPDLDEVAQACGLTPNEVIAGHTASPVDVLMLGFAPGHAYIGEFASSLTIPRRSTPRTRVAKGSIGLANRQSVIYPTDLPGGWNLIGRTPLSVFDLADTSPCLLQAGDRVRFVEITPDEFQALTGQPT</sequence>
<dbReference type="InterPro" id="IPR003833">
    <property type="entry name" value="CT_C_D"/>
</dbReference>